<keyword evidence="2 4" id="KW-0863">Zinc-finger</keyword>
<dbReference type="InterPro" id="IPR018253">
    <property type="entry name" value="DnaJ_domain_CS"/>
</dbReference>
<dbReference type="SMART" id="SM00271">
    <property type="entry name" value="DnaJ"/>
    <property type="match status" value="1"/>
</dbReference>
<dbReference type="SMART" id="SM00355">
    <property type="entry name" value="ZnF_C2H2"/>
    <property type="match status" value="2"/>
</dbReference>
<gene>
    <name evidence="7" type="ORF">AMATHDRAFT_82436</name>
</gene>
<dbReference type="PRINTS" id="PR00625">
    <property type="entry name" value="JDOMAIN"/>
</dbReference>
<organism evidence="7 8">
    <name type="scientific">Amanita thiersii Skay4041</name>
    <dbReference type="NCBI Taxonomy" id="703135"/>
    <lineage>
        <taxon>Eukaryota</taxon>
        <taxon>Fungi</taxon>
        <taxon>Dikarya</taxon>
        <taxon>Basidiomycota</taxon>
        <taxon>Agaricomycotina</taxon>
        <taxon>Agaricomycetes</taxon>
        <taxon>Agaricomycetidae</taxon>
        <taxon>Agaricales</taxon>
        <taxon>Pluteineae</taxon>
        <taxon>Amanitaceae</taxon>
        <taxon>Amanita</taxon>
    </lineage>
</organism>
<dbReference type="SUPFAM" id="SSF57667">
    <property type="entry name" value="beta-beta-alpha zinc fingers"/>
    <property type="match status" value="1"/>
</dbReference>
<dbReference type="InterPro" id="IPR013087">
    <property type="entry name" value="Znf_C2H2_type"/>
</dbReference>
<reference evidence="7 8" key="1">
    <citation type="submission" date="2014-02" db="EMBL/GenBank/DDBJ databases">
        <title>Transposable element dynamics among asymbiotic and ectomycorrhizal Amanita fungi.</title>
        <authorList>
            <consortium name="DOE Joint Genome Institute"/>
            <person name="Hess J."/>
            <person name="Skrede I."/>
            <person name="Wolfe B."/>
            <person name="LaButti K."/>
            <person name="Ohm R.A."/>
            <person name="Grigoriev I.V."/>
            <person name="Pringle A."/>
        </authorList>
    </citation>
    <scope>NUCLEOTIDE SEQUENCE [LARGE SCALE GENOMIC DNA]</scope>
    <source>
        <strain evidence="7 8">SKay4041</strain>
    </source>
</reference>
<dbReference type="InterPro" id="IPR036236">
    <property type="entry name" value="Znf_C2H2_sf"/>
</dbReference>
<dbReference type="Pfam" id="PF21884">
    <property type="entry name" value="ZUO1-like_ZHD"/>
    <property type="match status" value="1"/>
</dbReference>
<dbReference type="Proteomes" id="UP000242287">
    <property type="component" value="Unassembled WGS sequence"/>
</dbReference>
<dbReference type="Gene3D" id="1.10.287.110">
    <property type="entry name" value="DnaJ domain"/>
    <property type="match status" value="1"/>
</dbReference>
<dbReference type="PROSITE" id="PS00028">
    <property type="entry name" value="ZINC_FINGER_C2H2_1"/>
    <property type="match status" value="2"/>
</dbReference>
<protein>
    <recommendedName>
        <fullName evidence="9">J domain-containing protein</fullName>
    </recommendedName>
</protein>
<dbReference type="Gene3D" id="3.30.160.60">
    <property type="entry name" value="Classic Zinc Finger"/>
    <property type="match status" value="1"/>
</dbReference>
<proteinExistence type="predicted"/>
<dbReference type="InterPro" id="IPR054076">
    <property type="entry name" value="ZUO1-like_ZHD"/>
</dbReference>
<feature type="domain" description="J" evidence="5">
    <location>
        <begin position="17"/>
        <end position="83"/>
    </location>
</feature>
<feature type="domain" description="C2H2-type" evidence="6">
    <location>
        <begin position="456"/>
        <end position="481"/>
    </location>
</feature>
<dbReference type="OrthoDB" id="5894at2759"/>
<dbReference type="PROSITE" id="PS50157">
    <property type="entry name" value="ZINC_FINGER_C2H2_2"/>
    <property type="match status" value="2"/>
</dbReference>
<feature type="domain" description="C2H2-type" evidence="6">
    <location>
        <begin position="310"/>
        <end position="334"/>
    </location>
</feature>
<dbReference type="InterPro" id="IPR036869">
    <property type="entry name" value="J_dom_sf"/>
</dbReference>
<dbReference type="InterPro" id="IPR001623">
    <property type="entry name" value="DnaJ_domain"/>
</dbReference>
<evidence type="ECO:0000256" key="3">
    <source>
        <dbReference type="ARBA" id="ARBA00022833"/>
    </source>
</evidence>
<dbReference type="PANTHER" id="PTHR44029:SF1">
    <property type="entry name" value="DNAJ HOMOLOG SUBFAMILY C MEMBER 21"/>
    <property type="match status" value="1"/>
</dbReference>
<dbReference type="GO" id="GO:0005737">
    <property type="term" value="C:cytoplasm"/>
    <property type="evidence" value="ECO:0007669"/>
    <property type="project" value="TreeGrafter"/>
</dbReference>
<dbReference type="GO" id="GO:0008270">
    <property type="term" value="F:zinc ion binding"/>
    <property type="evidence" value="ECO:0007669"/>
    <property type="project" value="UniProtKB-KW"/>
</dbReference>
<evidence type="ECO:0000256" key="1">
    <source>
        <dbReference type="ARBA" id="ARBA00022723"/>
    </source>
</evidence>
<sequence>MGAQESAARPSSQDLIDYYQILEVDENVTLDEIKRSYRRLALIHHPDKNPDDIEGATRRFSLLKQAYEVLSDDQERAWYDSHKASLLPEPDTESVVDEIRRGVLPSRARGKGLSSRHLTPFFNISLWSSFDDHDNGFFAIYRKLFDRLAAEEAWFSDDTNYPSFGDSSWSWIASTNHDFQSAKHFYLAWMNFSTTKDFSWCDKWNVIDAPDRRVRRLMEKENKKVRDDSRKDYNDTVRSLARYIRKRDPRYKEFLNTQAKQSKSLLSAANTASRRAVEEYIEQEWQRIDTKIFDEELHLASMHSGNPEEWECIACGKAFRSEAAWNNHEKSRKHLKTVQTLKQQMQEENDNLGLDDDVPGFSSLVEEELSIFVSSEMQVSQTKETLLTTASSLSAHSDIINPDEISGCITPNPQEELKLQEPKASTQKISQASKLEKRRARQAKKATLDNQIQIQPKCNSCGDSFPSRTQLFIHIRELGHAIANMENSLGRNGQKKRHR</sequence>
<dbReference type="AlphaFoldDB" id="A0A2A9NGG6"/>
<dbReference type="PROSITE" id="PS50076">
    <property type="entry name" value="DNAJ_2"/>
    <property type="match status" value="1"/>
</dbReference>
<dbReference type="PROSITE" id="PS00636">
    <property type="entry name" value="DNAJ_1"/>
    <property type="match status" value="1"/>
</dbReference>
<evidence type="ECO:0000313" key="7">
    <source>
        <dbReference type="EMBL" id="PFH46812.1"/>
    </source>
</evidence>
<keyword evidence="3" id="KW-0862">Zinc</keyword>
<keyword evidence="8" id="KW-1185">Reference proteome</keyword>
<dbReference type="PANTHER" id="PTHR44029">
    <property type="entry name" value="DNAJ HOMOLOG SUBFAMILY C MEMBER 21"/>
    <property type="match status" value="1"/>
</dbReference>
<evidence type="ECO:0000256" key="4">
    <source>
        <dbReference type="PROSITE-ProRule" id="PRU00042"/>
    </source>
</evidence>
<evidence type="ECO:0000259" key="5">
    <source>
        <dbReference type="PROSITE" id="PS50076"/>
    </source>
</evidence>
<name>A0A2A9NGG6_9AGAR</name>
<accession>A0A2A9NGG6</accession>
<keyword evidence="1" id="KW-0479">Metal-binding</keyword>
<dbReference type="Pfam" id="PF12171">
    <property type="entry name" value="zf-C2H2_jaz"/>
    <property type="match status" value="1"/>
</dbReference>
<dbReference type="SUPFAM" id="SSF46565">
    <property type="entry name" value="Chaperone J-domain"/>
    <property type="match status" value="1"/>
</dbReference>
<dbReference type="Pfam" id="PF00226">
    <property type="entry name" value="DnaJ"/>
    <property type="match status" value="1"/>
</dbReference>
<evidence type="ECO:0008006" key="9">
    <source>
        <dbReference type="Google" id="ProtNLM"/>
    </source>
</evidence>
<dbReference type="EMBL" id="KZ302157">
    <property type="protein sequence ID" value="PFH46812.1"/>
    <property type="molecule type" value="Genomic_DNA"/>
</dbReference>
<dbReference type="STRING" id="703135.A0A2A9NGG6"/>
<evidence type="ECO:0000256" key="2">
    <source>
        <dbReference type="ARBA" id="ARBA00022771"/>
    </source>
</evidence>
<dbReference type="CDD" id="cd06257">
    <property type="entry name" value="DnaJ"/>
    <property type="match status" value="1"/>
</dbReference>
<dbReference type="InterPro" id="IPR051964">
    <property type="entry name" value="Chaperone_stress_response"/>
</dbReference>
<evidence type="ECO:0000313" key="8">
    <source>
        <dbReference type="Proteomes" id="UP000242287"/>
    </source>
</evidence>
<dbReference type="InterPro" id="IPR022755">
    <property type="entry name" value="Znf_C2H2_jaz"/>
</dbReference>
<evidence type="ECO:0000259" key="6">
    <source>
        <dbReference type="PROSITE" id="PS50157"/>
    </source>
</evidence>